<evidence type="ECO:0000313" key="3">
    <source>
        <dbReference type="Proteomes" id="UP000827549"/>
    </source>
</evidence>
<reference evidence="2" key="1">
    <citation type="submission" date="2023-10" db="EMBL/GenBank/DDBJ databases">
        <authorList>
            <person name="Noh H."/>
        </authorList>
    </citation>
    <scope>NUCLEOTIDE SEQUENCE</scope>
    <source>
        <strain evidence="2">DUCC4014</strain>
    </source>
</reference>
<dbReference type="EMBL" id="CP086714">
    <property type="protein sequence ID" value="WOO76570.1"/>
    <property type="molecule type" value="Genomic_DNA"/>
</dbReference>
<sequence length="112" mass="11803">MAETSYPPTTTVTQAQQPVAARKMDPTSPPPATAAHQADEQVLRLRGGCPGRLCGLPILPCRWAASARCDGSLATLSVCVCTYAERDWNGVLDPARVMSVLLLVASGPEITP</sequence>
<proteinExistence type="predicted"/>
<protein>
    <submittedName>
        <fullName evidence="2">Uncharacterized protein</fullName>
    </submittedName>
</protein>
<dbReference type="RefSeq" id="XP_062622602.1">
    <property type="nucleotide sequence ID" value="XM_062766618.1"/>
</dbReference>
<evidence type="ECO:0000313" key="2">
    <source>
        <dbReference type="EMBL" id="WOO76570.1"/>
    </source>
</evidence>
<gene>
    <name evidence="2" type="ORF">LOC62_01G000197</name>
</gene>
<keyword evidence="3" id="KW-1185">Reference proteome</keyword>
<feature type="region of interest" description="Disordered" evidence="1">
    <location>
        <begin position="1"/>
        <end position="38"/>
    </location>
</feature>
<dbReference type="AlphaFoldDB" id="A0AAF0XZ63"/>
<name>A0AAF0XZ63_9TREE</name>
<evidence type="ECO:0000256" key="1">
    <source>
        <dbReference type="SAM" id="MobiDB-lite"/>
    </source>
</evidence>
<dbReference type="GeneID" id="87803456"/>
<feature type="compositionally biased region" description="Low complexity" evidence="1">
    <location>
        <begin position="7"/>
        <end position="21"/>
    </location>
</feature>
<accession>A0AAF0XZ63</accession>
<organism evidence="2 3">
    <name type="scientific">Vanrija pseudolonga</name>
    <dbReference type="NCBI Taxonomy" id="143232"/>
    <lineage>
        <taxon>Eukaryota</taxon>
        <taxon>Fungi</taxon>
        <taxon>Dikarya</taxon>
        <taxon>Basidiomycota</taxon>
        <taxon>Agaricomycotina</taxon>
        <taxon>Tremellomycetes</taxon>
        <taxon>Trichosporonales</taxon>
        <taxon>Trichosporonaceae</taxon>
        <taxon>Vanrija</taxon>
    </lineage>
</organism>
<dbReference type="Proteomes" id="UP000827549">
    <property type="component" value="Chromosome 1"/>
</dbReference>